<gene>
    <name evidence="2" type="ORF">THRCLA_23179</name>
</gene>
<keyword evidence="3" id="KW-1185">Reference proteome</keyword>
<proteinExistence type="predicted"/>
<dbReference type="OrthoDB" id="5415522at2759"/>
<accession>A0A1V9YBJ7</accession>
<dbReference type="EMBL" id="JNBS01004536">
    <property type="protein sequence ID" value="OQR83100.1"/>
    <property type="molecule type" value="Genomic_DNA"/>
</dbReference>
<sequence length="156" mass="17219">MFPPQQETMVPAILPQLASNRPVGCVDVEGGWYTMEQKGGQRLSQLPWPPVQFPSGSQPNTDSYHYSNKDDSYYKNSNGSTNYNNGQGHAKYTPPPPVNYTRDNNSTLASVDSSFVFAQGGFKIVYKGEYVTGERCGEPCVCKEFKTGSVDEDSIN</sequence>
<comment type="caution">
    <text evidence="2">The sequence shown here is derived from an EMBL/GenBank/DDBJ whole genome shotgun (WGS) entry which is preliminary data.</text>
</comment>
<dbReference type="AlphaFoldDB" id="A0A1V9YBJ7"/>
<protein>
    <submittedName>
        <fullName evidence="2">Uncharacterized protein</fullName>
    </submittedName>
</protein>
<organism evidence="2 3">
    <name type="scientific">Thraustotheca clavata</name>
    <dbReference type="NCBI Taxonomy" id="74557"/>
    <lineage>
        <taxon>Eukaryota</taxon>
        <taxon>Sar</taxon>
        <taxon>Stramenopiles</taxon>
        <taxon>Oomycota</taxon>
        <taxon>Saprolegniomycetes</taxon>
        <taxon>Saprolegniales</taxon>
        <taxon>Achlyaceae</taxon>
        <taxon>Thraustotheca</taxon>
    </lineage>
</organism>
<evidence type="ECO:0000313" key="3">
    <source>
        <dbReference type="Proteomes" id="UP000243217"/>
    </source>
</evidence>
<feature type="compositionally biased region" description="Polar residues" evidence="1">
    <location>
        <begin position="74"/>
        <end position="87"/>
    </location>
</feature>
<reference evidence="2 3" key="1">
    <citation type="journal article" date="2014" name="Genome Biol. Evol.">
        <title>The secreted proteins of Achlya hypogyna and Thraustotheca clavata identify the ancestral oomycete secretome and reveal gene acquisitions by horizontal gene transfer.</title>
        <authorList>
            <person name="Misner I."/>
            <person name="Blouin N."/>
            <person name="Leonard G."/>
            <person name="Richards T.A."/>
            <person name="Lane C.E."/>
        </authorList>
    </citation>
    <scope>NUCLEOTIDE SEQUENCE [LARGE SCALE GENOMIC DNA]</scope>
    <source>
        <strain evidence="2 3">ATCC 34112</strain>
    </source>
</reference>
<evidence type="ECO:0000313" key="2">
    <source>
        <dbReference type="EMBL" id="OQR83100.1"/>
    </source>
</evidence>
<dbReference type="Proteomes" id="UP000243217">
    <property type="component" value="Unassembled WGS sequence"/>
</dbReference>
<feature type="region of interest" description="Disordered" evidence="1">
    <location>
        <begin position="43"/>
        <end position="105"/>
    </location>
</feature>
<feature type="compositionally biased region" description="Polar residues" evidence="1">
    <location>
        <begin position="54"/>
        <end position="66"/>
    </location>
</feature>
<evidence type="ECO:0000256" key="1">
    <source>
        <dbReference type="SAM" id="MobiDB-lite"/>
    </source>
</evidence>
<name>A0A1V9YBJ7_9STRA</name>